<gene>
    <name evidence="10" type="ORF">UR53_C0001G0128</name>
</gene>
<feature type="compositionally biased region" description="Low complexity" evidence="9">
    <location>
        <begin position="208"/>
        <end position="220"/>
    </location>
</feature>
<dbReference type="PATRIC" id="fig|1619045.3.peg.134"/>
<dbReference type="SUPFAM" id="SSF50447">
    <property type="entry name" value="Translation proteins"/>
    <property type="match status" value="1"/>
</dbReference>
<protein>
    <recommendedName>
        <fullName evidence="6 8">50S ribosomal protein L3</fullName>
    </recommendedName>
</protein>
<dbReference type="NCBIfam" id="TIGR03625">
    <property type="entry name" value="L3_bact"/>
    <property type="match status" value="1"/>
</dbReference>
<accession>A0A0G0ARP5</accession>
<organism evidence="10 11">
    <name type="scientific">Candidatus Magasanikbacteria bacterium GW2011_GWC2_34_16</name>
    <dbReference type="NCBI Taxonomy" id="1619045"/>
    <lineage>
        <taxon>Bacteria</taxon>
        <taxon>Candidatus Magasanikiibacteriota</taxon>
    </lineage>
</organism>
<evidence type="ECO:0000256" key="1">
    <source>
        <dbReference type="ARBA" id="ARBA00006540"/>
    </source>
</evidence>
<name>A0A0G0ARP5_9BACT</name>
<comment type="similarity">
    <text evidence="1 7">Belongs to the universal ribosomal protein uL3 family.</text>
</comment>
<evidence type="ECO:0000256" key="3">
    <source>
        <dbReference type="ARBA" id="ARBA00022884"/>
    </source>
</evidence>
<dbReference type="PANTHER" id="PTHR11229:SF16">
    <property type="entry name" value="LARGE RIBOSOMAL SUBUNIT PROTEIN UL3C"/>
    <property type="match status" value="1"/>
</dbReference>
<evidence type="ECO:0000256" key="8">
    <source>
        <dbReference type="RuleBase" id="RU003906"/>
    </source>
</evidence>
<dbReference type="InterPro" id="IPR019926">
    <property type="entry name" value="Ribosomal_uL3_CS"/>
</dbReference>
<evidence type="ECO:0000313" key="10">
    <source>
        <dbReference type="EMBL" id="KKP59628.1"/>
    </source>
</evidence>
<dbReference type="Gene3D" id="3.30.160.810">
    <property type="match status" value="1"/>
</dbReference>
<dbReference type="Gene3D" id="2.40.30.10">
    <property type="entry name" value="Translation factors"/>
    <property type="match status" value="1"/>
</dbReference>
<dbReference type="FunFam" id="2.40.30.10:FF:000004">
    <property type="entry name" value="50S ribosomal protein L3"/>
    <property type="match status" value="1"/>
</dbReference>
<reference evidence="10 11" key="1">
    <citation type="journal article" date="2015" name="Nature">
        <title>rRNA introns, odd ribosomes, and small enigmatic genomes across a large radiation of phyla.</title>
        <authorList>
            <person name="Brown C.T."/>
            <person name="Hug L.A."/>
            <person name="Thomas B.C."/>
            <person name="Sharon I."/>
            <person name="Castelle C.J."/>
            <person name="Singh A."/>
            <person name="Wilkins M.J."/>
            <person name="Williams K.H."/>
            <person name="Banfield J.F."/>
        </authorList>
    </citation>
    <scope>NUCLEOTIDE SEQUENCE [LARGE SCALE GENOMIC DNA]</scope>
</reference>
<comment type="subunit">
    <text evidence="8">Part of the 50S ribosomal subunit. Forms a cluster with proteins L14 and L19.</text>
</comment>
<evidence type="ECO:0000256" key="2">
    <source>
        <dbReference type="ARBA" id="ARBA00022730"/>
    </source>
</evidence>
<dbReference type="InterPro" id="IPR019927">
    <property type="entry name" value="Ribosomal_uL3_bac/org-type"/>
</dbReference>
<dbReference type="PROSITE" id="PS00474">
    <property type="entry name" value="RIBOSOMAL_L3"/>
    <property type="match status" value="1"/>
</dbReference>
<sequence>MTQIFLPTGEVIPVTRIAAGPCPVAQVKKADKENSNAVQLGFGEQKEFRLSKPQVGHLKDLTLVQHLSDFAVESVDGIERGDLVTVETFVVGDKVNVIGVSKGKGFAGVVKRHHFAGGPASHGHKDNERAPGAIGAGGVQRVFKGLRMAGHMGCDQVTVKNLEIVEIHPETNELYIKGAVPGGRNSFLKISCPGELKTTKKQTAEASVVTEPTEPTQPVEPEVKVEEQTPEVTV</sequence>
<proteinExistence type="inferred from homology"/>
<evidence type="ECO:0000256" key="4">
    <source>
        <dbReference type="ARBA" id="ARBA00022980"/>
    </source>
</evidence>
<dbReference type="InterPro" id="IPR009000">
    <property type="entry name" value="Transl_B-barrel_sf"/>
</dbReference>
<keyword evidence="5 7" id="KW-0687">Ribonucleoprotein</keyword>
<dbReference type="Pfam" id="PF00297">
    <property type="entry name" value="Ribosomal_L3"/>
    <property type="match status" value="1"/>
</dbReference>
<dbReference type="InterPro" id="IPR000597">
    <property type="entry name" value="Ribosomal_uL3"/>
</dbReference>
<evidence type="ECO:0000256" key="5">
    <source>
        <dbReference type="ARBA" id="ARBA00023274"/>
    </source>
</evidence>
<dbReference type="Proteomes" id="UP000034927">
    <property type="component" value="Unassembled WGS sequence"/>
</dbReference>
<feature type="region of interest" description="Disordered" evidence="9">
    <location>
        <begin position="199"/>
        <end position="234"/>
    </location>
</feature>
<dbReference type="AlphaFoldDB" id="A0A0G0ARP5"/>
<comment type="caution">
    <text evidence="10">The sequence shown here is derived from an EMBL/GenBank/DDBJ whole genome shotgun (WGS) entry which is preliminary data.</text>
</comment>
<dbReference type="GO" id="GO:0006412">
    <property type="term" value="P:translation"/>
    <property type="evidence" value="ECO:0007669"/>
    <property type="project" value="UniProtKB-UniRule"/>
</dbReference>
<comment type="function">
    <text evidence="8">One of the primary rRNA binding proteins, it binds directly near the 3'-end of the 23S rRNA, where it nucleates assembly of the 50S subunit.</text>
</comment>
<dbReference type="GO" id="GO:0003735">
    <property type="term" value="F:structural constituent of ribosome"/>
    <property type="evidence" value="ECO:0007669"/>
    <property type="project" value="UniProtKB-UniRule"/>
</dbReference>
<evidence type="ECO:0000256" key="7">
    <source>
        <dbReference type="RuleBase" id="RU003905"/>
    </source>
</evidence>
<evidence type="ECO:0000256" key="9">
    <source>
        <dbReference type="SAM" id="MobiDB-lite"/>
    </source>
</evidence>
<dbReference type="EMBL" id="LBPO01000001">
    <property type="protein sequence ID" value="KKP59628.1"/>
    <property type="molecule type" value="Genomic_DNA"/>
</dbReference>
<keyword evidence="4 7" id="KW-0689">Ribosomal protein</keyword>
<dbReference type="PANTHER" id="PTHR11229">
    <property type="entry name" value="50S RIBOSOMAL PROTEIN L3"/>
    <property type="match status" value="1"/>
</dbReference>
<dbReference type="GO" id="GO:0022625">
    <property type="term" value="C:cytosolic large ribosomal subunit"/>
    <property type="evidence" value="ECO:0007669"/>
    <property type="project" value="TreeGrafter"/>
</dbReference>
<dbReference type="GO" id="GO:0019843">
    <property type="term" value="F:rRNA binding"/>
    <property type="evidence" value="ECO:0007669"/>
    <property type="project" value="UniProtKB-KW"/>
</dbReference>
<keyword evidence="2 8" id="KW-0699">rRNA-binding</keyword>
<keyword evidence="3 8" id="KW-0694">RNA-binding</keyword>
<evidence type="ECO:0000256" key="6">
    <source>
        <dbReference type="NCBIfam" id="TIGR03625"/>
    </source>
</evidence>
<evidence type="ECO:0000313" key="11">
    <source>
        <dbReference type="Proteomes" id="UP000034927"/>
    </source>
</evidence>